<dbReference type="Gene3D" id="2.40.10.10">
    <property type="entry name" value="Trypsin-like serine proteases"/>
    <property type="match status" value="1"/>
</dbReference>
<protein>
    <recommendedName>
        <fullName evidence="2">Peptidase S1 domain-containing protein</fullName>
    </recommendedName>
</protein>
<organism evidence="3">
    <name type="scientific">Trichuris suis</name>
    <name type="common">pig whipworm</name>
    <dbReference type="NCBI Taxonomy" id="68888"/>
    <lineage>
        <taxon>Eukaryota</taxon>
        <taxon>Metazoa</taxon>
        <taxon>Ecdysozoa</taxon>
        <taxon>Nematoda</taxon>
        <taxon>Enoplea</taxon>
        <taxon>Dorylaimia</taxon>
        <taxon>Trichinellida</taxon>
        <taxon>Trichuridae</taxon>
        <taxon>Trichuris</taxon>
    </lineage>
</organism>
<feature type="non-terminal residue" evidence="3">
    <location>
        <position position="209"/>
    </location>
</feature>
<dbReference type="PANTHER" id="PTHR24250:SF27">
    <property type="entry name" value="ELASTASE 2 LIKE"/>
    <property type="match status" value="1"/>
</dbReference>
<keyword evidence="1" id="KW-1015">Disulfide bond</keyword>
<evidence type="ECO:0000259" key="2">
    <source>
        <dbReference type="Pfam" id="PF00089"/>
    </source>
</evidence>
<dbReference type="GO" id="GO:0006508">
    <property type="term" value="P:proteolysis"/>
    <property type="evidence" value="ECO:0007669"/>
    <property type="project" value="InterPro"/>
</dbReference>
<gene>
    <name evidence="3" type="ORF">M514_26162</name>
</gene>
<dbReference type="EMBL" id="KL367616">
    <property type="protein sequence ID" value="KFD61643.1"/>
    <property type="molecule type" value="Genomic_DNA"/>
</dbReference>
<dbReference type="SUPFAM" id="SSF50494">
    <property type="entry name" value="Trypsin-like serine proteases"/>
    <property type="match status" value="1"/>
</dbReference>
<evidence type="ECO:0000313" key="3">
    <source>
        <dbReference type="EMBL" id="KFD61643.1"/>
    </source>
</evidence>
<dbReference type="GO" id="GO:0004252">
    <property type="term" value="F:serine-type endopeptidase activity"/>
    <property type="evidence" value="ECO:0007669"/>
    <property type="project" value="InterPro"/>
</dbReference>
<accession>A0A085MWP7</accession>
<dbReference type="AlphaFoldDB" id="A0A085MWP7"/>
<evidence type="ECO:0000256" key="1">
    <source>
        <dbReference type="ARBA" id="ARBA00023157"/>
    </source>
</evidence>
<dbReference type="InterPro" id="IPR001254">
    <property type="entry name" value="Trypsin_dom"/>
</dbReference>
<reference evidence="3" key="1">
    <citation type="journal article" date="2014" name="Nat. Genet.">
        <title>Genome and transcriptome of the porcine whipworm Trichuris suis.</title>
        <authorList>
            <person name="Jex A.R."/>
            <person name="Nejsum P."/>
            <person name="Schwarz E.M."/>
            <person name="Hu L."/>
            <person name="Young N.D."/>
            <person name="Hall R.S."/>
            <person name="Korhonen P.K."/>
            <person name="Liao S."/>
            <person name="Thamsborg S."/>
            <person name="Xia J."/>
            <person name="Xu P."/>
            <person name="Wang S."/>
            <person name="Scheerlinck J.P."/>
            <person name="Hofmann A."/>
            <person name="Sternberg P.W."/>
            <person name="Wang J."/>
            <person name="Gasser R.B."/>
        </authorList>
    </citation>
    <scope>NUCLEOTIDE SEQUENCE [LARGE SCALE GENOMIC DNA]</scope>
    <source>
        <strain evidence="3">DCEP-RM93F</strain>
    </source>
</reference>
<dbReference type="InterPro" id="IPR043504">
    <property type="entry name" value="Peptidase_S1_PA_chymotrypsin"/>
</dbReference>
<proteinExistence type="predicted"/>
<sequence length="209" mass="23309">MNRSPEALKAQNAYTSLGNVALAIMPLFPAWEPDNDFKGRHRNSSRLILTAGSCFRHVMQKRRGTPSSYKVYAGLDRLRLFPNKGQSAEPKGIRIMPYNAVNENIWNGIALVTLKKPFVFNKEVSPVCVERAYSVPSDTSKCFVSTYHSGRLDEEVVRMVPGSVCNFGHFPELAKTKGLCSHHDRSETEKSLGGPLVCLVNEKAYQYGV</sequence>
<dbReference type="PANTHER" id="PTHR24250">
    <property type="entry name" value="CHYMOTRYPSIN-RELATED"/>
    <property type="match status" value="1"/>
</dbReference>
<dbReference type="Proteomes" id="UP000030758">
    <property type="component" value="Unassembled WGS sequence"/>
</dbReference>
<dbReference type="InterPro" id="IPR009003">
    <property type="entry name" value="Peptidase_S1_PA"/>
</dbReference>
<feature type="domain" description="Peptidase S1" evidence="2">
    <location>
        <begin position="44"/>
        <end position="205"/>
    </location>
</feature>
<name>A0A085MWP7_9BILA</name>
<dbReference type="Pfam" id="PF00089">
    <property type="entry name" value="Trypsin"/>
    <property type="match status" value="1"/>
</dbReference>